<organism evidence="6 7">
    <name type="scientific">Pseudonocardia thermophila</name>
    <dbReference type="NCBI Taxonomy" id="1848"/>
    <lineage>
        <taxon>Bacteria</taxon>
        <taxon>Bacillati</taxon>
        <taxon>Actinomycetota</taxon>
        <taxon>Actinomycetes</taxon>
        <taxon>Pseudonocardiales</taxon>
        <taxon>Pseudonocardiaceae</taxon>
        <taxon>Pseudonocardia</taxon>
    </lineage>
</organism>
<dbReference type="AlphaFoldDB" id="A0A1M6XLT5"/>
<feature type="domain" description="ABC transporter" evidence="5">
    <location>
        <begin position="18"/>
        <end position="261"/>
    </location>
</feature>
<dbReference type="SMART" id="SM00382">
    <property type="entry name" value="AAA"/>
    <property type="match status" value="1"/>
</dbReference>
<dbReference type="RefSeq" id="WP_084755513.1">
    <property type="nucleotide sequence ID" value="NZ_CALGVN010000050.1"/>
</dbReference>
<dbReference type="Pfam" id="PF00005">
    <property type="entry name" value="ABC_tran"/>
    <property type="match status" value="1"/>
</dbReference>
<dbReference type="GO" id="GO:0005524">
    <property type="term" value="F:ATP binding"/>
    <property type="evidence" value="ECO:0007669"/>
    <property type="project" value="UniProtKB-KW"/>
</dbReference>
<dbReference type="FunFam" id="3.40.50.300:FF:000016">
    <property type="entry name" value="Oligopeptide ABC transporter ATP-binding component"/>
    <property type="match status" value="1"/>
</dbReference>
<dbReference type="PANTHER" id="PTHR43776">
    <property type="entry name" value="TRANSPORT ATP-BINDING PROTEIN"/>
    <property type="match status" value="1"/>
</dbReference>
<dbReference type="Proteomes" id="UP000184363">
    <property type="component" value="Unassembled WGS sequence"/>
</dbReference>
<dbReference type="GO" id="GO:0015833">
    <property type="term" value="P:peptide transport"/>
    <property type="evidence" value="ECO:0007669"/>
    <property type="project" value="InterPro"/>
</dbReference>
<dbReference type="PROSITE" id="PS50893">
    <property type="entry name" value="ABC_TRANSPORTER_2"/>
    <property type="match status" value="1"/>
</dbReference>
<evidence type="ECO:0000256" key="2">
    <source>
        <dbReference type="ARBA" id="ARBA00022448"/>
    </source>
</evidence>
<dbReference type="InterPro" id="IPR050319">
    <property type="entry name" value="ABC_transp_ATP-bind"/>
</dbReference>
<dbReference type="InterPro" id="IPR003593">
    <property type="entry name" value="AAA+_ATPase"/>
</dbReference>
<dbReference type="PROSITE" id="PS00211">
    <property type="entry name" value="ABC_TRANSPORTER_1"/>
    <property type="match status" value="1"/>
</dbReference>
<dbReference type="NCBIfam" id="TIGR01727">
    <property type="entry name" value="oligo_HPY"/>
    <property type="match status" value="1"/>
</dbReference>
<dbReference type="GO" id="GO:0055085">
    <property type="term" value="P:transmembrane transport"/>
    <property type="evidence" value="ECO:0007669"/>
    <property type="project" value="UniProtKB-ARBA"/>
</dbReference>
<evidence type="ECO:0000256" key="4">
    <source>
        <dbReference type="ARBA" id="ARBA00022840"/>
    </source>
</evidence>
<evidence type="ECO:0000256" key="1">
    <source>
        <dbReference type="ARBA" id="ARBA00005417"/>
    </source>
</evidence>
<protein>
    <submittedName>
        <fullName evidence="6">Peptide/nickel transport system ATP-binding protein/oligopeptide transport system ATP-binding protein</fullName>
    </submittedName>
</protein>
<keyword evidence="7" id="KW-1185">Reference proteome</keyword>
<dbReference type="InterPro" id="IPR003439">
    <property type="entry name" value="ABC_transporter-like_ATP-bd"/>
</dbReference>
<dbReference type="CDD" id="cd03257">
    <property type="entry name" value="ABC_NikE_OppD_transporters"/>
    <property type="match status" value="1"/>
</dbReference>
<dbReference type="EMBL" id="FRAP01000017">
    <property type="protein sequence ID" value="SHL06934.1"/>
    <property type="molecule type" value="Genomic_DNA"/>
</dbReference>
<dbReference type="InterPro" id="IPR027417">
    <property type="entry name" value="P-loop_NTPase"/>
</dbReference>
<proteinExistence type="inferred from homology"/>
<evidence type="ECO:0000259" key="5">
    <source>
        <dbReference type="PROSITE" id="PS50893"/>
    </source>
</evidence>
<keyword evidence="2" id="KW-0813">Transport</keyword>
<dbReference type="InterPro" id="IPR013563">
    <property type="entry name" value="Oligopep_ABC_C"/>
</dbReference>
<comment type="similarity">
    <text evidence="1">Belongs to the ABC transporter superfamily.</text>
</comment>
<dbReference type="InterPro" id="IPR017871">
    <property type="entry name" value="ABC_transporter-like_CS"/>
</dbReference>
<name>A0A1M6XLT5_PSETH</name>
<dbReference type="Pfam" id="PF08352">
    <property type="entry name" value="oligo_HPY"/>
    <property type="match status" value="1"/>
</dbReference>
<dbReference type="PANTHER" id="PTHR43776:SF7">
    <property type="entry name" value="D,D-DIPEPTIDE TRANSPORT ATP-BINDING PROTEIN DDPF-RELATED"/>
    <property type="match status" value="1"/>
</dbReference>
<evidence type="ECO:0000313" key="7">
    <source>
        <dbReference type="Proteomes" id="UP000184363"/>
    </source>
</evidence>
<dbReference type="STRING" id="1848.SAMN05443637_11776"/>
<accession>A0A1M6XLT5</accession>
<keyword evidence="3" id="KW-0547">Nucleotide-binding</keyword>
<gene>
    <name evidence="6" type="ORF">SAMN05443637_11776</name>
</gene>
<sequence>MTAVAGKPTRTPSSTALVAVDGLTVEYRRGRETFEALRGVSLDIHEGETLALVGESGCGKSTFGRTLLRLERATAGEVRYRGVDLLKLRGVELRRTRAELQMVFQDPFSSLNPRRKVVDIVAAPLRHARGMSRAEARAEALTILERVGLGAEAANRRPAEFSGGQRQRIGIARALVSRPRFVVADEPVSALDVSVQAQVVNLLADLADEYLLTVLFISHDLGVVRHVADRVALMYLGQIVEIADRDVFFSGPAHPYGEALLSAVPVVERTRSRERIVLGGDLPDPVHPPAGCLFSTRCPLADEHCRTARPEMRDIAPGRQVRCHYPKGFS</sequence>
<dbReference type="GO" id="GO:0016887">
    <property type="term" value="F:ATP hydrolysis activity"/>
    <property type="evidence" value="ECO:0007669"/>
    <property type="project" value="InterPro"/>
</dbReference>
<keyword evidence="4 6" id="KW-0067">ATP-binding</keyword>
<evidence type="ECO:0000313" key="6">
    <source>
        <dbReference type="EMBL" id="SHL06934.1"/>
    </source>
</evidence>
<dbReference type="Gene3D" id="3.40.50.300">
    <property type="entry name" value="P-loop containing nucleotide triphosphate hydrolases"/>
    <property type="match status" value="1"/>
</dbReference>
<evidence type="ECO:0000256" key="3">
    <source>
        <dbReference type="ARBA" id="ARBA00022741"/>
    </source>
</evidence>
<reference evidence="6 7" key="1">
    <citation type="submission" date="2016-11" db="EMBL/GenBank/DDBJ databases">
        <authorList>
            <person name="Jaros S."/>
            <person name="Januszkiewicz K."/>
            <person name="Wedrychowicz H."/>
        </authorList>
    </citation>
    <scope>NUCLEOTIDE SEQUENCE [LARGE SCALE GENOMIC DNA]</scope>
    <source>
        <strain evidence="6 7">DSM 43832</strain>
    </source>
</reference>
<dbReference type="SUPFAM" id="SSF52540">
    <property type="entry name" value="P-loop containing nucleoside triphosphate hydrolases"/>
    <property type="match status" value="1"/>
</dbReference>